<accession>A0A9L0R4G8</accession>
<dbReference type="InterPro" id="IPR001909">
    <property type="entry name" value="KRAB"/>
</dbReference>
<dbReference type="Ensembl" id="ENSECAT00000112419.1">
    <property type="protein sequence ID" value="ENSECAP00000056531.1"/>
    <property type="gene ID" value="ENSECAG00000046095.1"/>
</dbReference>
<dbReference type="AlphaFoldDB" id="A0A9L0R4G8"/>
<reference evidence="2" key="2">
    <citation type="submission" date="2025-08" db="UniProtKB">
        <authorList>
            <consortium name="Ensembl"/>
        </authorList>
    </citation>
    <scope>IDENTIFICATION</scope>
    <source>
        <strain evidence="2">Thoroughbred</strain>
    </source>
</reference>
<protein>
    <recommendedName>
        <fullName evidence="1">KRAB domain-containing protein</fullName>
    </recommendedName>
</protein>
<sequence>MGHNYTPTRMTKILKGRNGGFSGLVVSKPDLVTFMEQRQEPWDIKRKETIARHTEAYNRRG</sequence>
<evidence type="ECO:0000259" key="1">
    <source>
        <dbReference type="PROSITE" id="PS50805"/>
    </source>
</evidence>
<proteinExistence type="predicted"/>
<evidence type="ECO:0000313" key="2">
    <source>
        <dbReference type="Ensembl" id="ENSECAP00000056531.1"/>
    </source>
</evidence>
<dbReference type="GO" id="GO:0006355">
    <property type="term" value="P:regulation of DNA-templated transcription"/>
    <property type="evidence" value="ECO:0007669"/>
    <property type="project" value="InterPro"/>
</dbReference>
<reference evidence="2" key="3">
    <citation type="submission" date="2025-09" db="UniProtKB">
        <authorList>
            <consortium name="Ensembl"/>
        </authorList>
    </citation>
    <scope>IDENTIFICATION</scope>
    <source>
        <strain evidence="2">Thoroughbred</strain>
    </source>
</reference>
<reference evidence="2 3" key="1">
    <citation type="journal article" date="2009" name="Science">
        <title>Genome sequence, comparative analysis, and population genetics of the domestic horse.</title>
        <authorList>
            <consortium name="Broad Institute Genome Sequencing Platform"/>
            <consortium name="Broad Institute Whole Genome Assembly Team"/>
            <person name="Wade C.M."/>
            <person name="Giulotto E."/>
            <person name="Sigurdsson S."/>
            <person name="Zoli M."/>
            <person name="Gnerre S."/>
            <person name="Imsland F."/>
            <person name="Lear T.L."/>
            <person name="Adelson D.L."/>
            <person name="Bailey E."/>
            <person name="Bellone R.R."/>
            <person name="Bloecker H."/>
            <person name="Distl O."/>
            <person name="Edgar R.C."/>
            <person name="Garber M."/>
            <person name="Leeb T."/>
            <person name="Mauceli E."/>
            <person name="MacLeod J.N."/>
            <person name="Penedo M.C.T."/>
            <person name="Raison J.M."/>
            <person name="Sharpe T."/>
            <person name="Vogel J."/>
            <person name="Andersson L."/>
            <person name="Antczak D.F."/>
            <person name="Biagi T."/>
            <person name="Binns M.M."/>
            <person name="Chowdhary B.P."/>
            <person name="Coleman S.J."/>
            <person name="Della Valle G."/>
            <person name="Fryc S."/>
            <person name="Guerin G."/>
            <person name="Hasegawa T."/>
            <person name="Hill E.W."/>
            <person name="Jurka J."/>
            <person name="Kiialainen A."/>
            <person name="Lindgren G."/>
            <person name="Liu J."/>
            <person name="Magnani E."/>
            <person name="Mickelson J.R."/>
            <person name="Murray J."/>
            <person name="Nergadze S.G."/>
            <person name="Onofrio R."/>
            <person name="Pedroni S."/>
            <person name="Piras M.F."/>
            <person name="Raudsepp T."/>
            <person name="Rocchi M."/>
            <person name="Roeed K.H."/>
            <person name="Ryder O.A."/>
            <person name="Searle S."/>
            <person name="Skow L."/>
            <person name="Swinburne J.E."/>
            <person name="Syvaenen A.C."/>
            <person name="Tozaki T."/>
            <person name="Valberg S.J."/>
            <person name="Vaudin M."/>
            <person name="White J.R."/>
            <person name="Zody M.C."/>
            <person name="Lander E.S."/>
            <person name="Lindblad-Toh K."/>
        </authorList>
    </citation>
    <scope>NUCLEOTIDE SEQUENCE [LARGE SCALE GENOMIC DNA]</scope>
    <source>
        <strain evidence="2 3">Thoroughbred</strain>
    </source>
</reference>
<name>A0A9L0R4G8_HORSE</name>
<dbReference type="PROSITE" id="PS50805">
    <property type="entry name" value="KRAB"/>
    <property type="match status" value="1"/>
</dbReference>
<keyword evidence="3" id="KW-1185">Reference proteome</keyword>
<organism evidence="2 3">
    <name type="scientific">Equus caballus</name>
    <name type="common">Horse</name>
    <dbReference type="NCBI Taxonomy" id="9796"/>
    <lineage>
        <taxon>Eukaryota</taxon>
        <taxon>Metazoa</taxon>
        <taxon>Chordata</taxon>
        <taxon>Craniata</taxon>
        <taxon>Vertebrata</taxon>
        <taxon>Euteleostomi</taxon>
        <taxon>Mammalia</taxon>
        <taxon>Eutheria</taxon>
        <taxon>Laurasiatheria</taxon>
        <taxon>Perissodactyla</taxon>
        <taxon>Equidae</taxon>
        <taxon>Equus</taxon>
    </lineage>
</organism>
<dbReference type="Proteomes" id="UP000002281">
    <property type="component" value="Chromosome 8"/>
</dbReference>
<evidence type="ECO:0000313" key="3">
    <source>
        <dbReference type="Proteomes" id="UP000002281"/>
    </source>
</evidence>
<feature type="domain" description="KRAB" evidence="1">
    <location>
        <begin position="1"/>
        <end position="54"/>
    </location>
</feature>